<sequence length="286" mass="32859">MSSEFDSFVQRIKRELFTHSVITDNSYCKWFADAELTKSDVIYFTQQFSVFSNQFTIAQLNKVINAGSLEEMHDAKEILMNELGVAFKKDSQKIDSDTQFGGIEGSVENSKFRFQFAHFEWLLAFAEPLGLGFNDIGRRSIGSPPTLFFCDELIRLYGTEDNVVGAGASFAVENWAAAGFWKQLIQGLENFNENNKNRTFLSKELDRGLRIPQLKLGFFVWHDKIEEQHASHTWHELEELYFDSKNFDEDTFIESGLEMLNGVKAFWDGLNYSRVVAHTKGGVYER</sequence>
<accession>A0A382CEP1</accession>
<proteinExistence type="predicted"/>
<dbReference type="SUPFAM" id="SSF48613">
    <property type="entry name" value="Heme oxygenase-like"/>
    <property type="match status" value="1"/>
</dbReference>
<dbReference type="AlphaFoldDB" id="A0A382CEP1"/>
<gene>
    <name evidence="1" type="ORF">METZ01_LOCUS177136</name>
</gene>
<dbReference type="InterPro" id="IPR016084">
    <property type="entry name" value="Haem_Oase-like_multi-hlx"/>
</dbReference>
<evidence type="ECO:0000313" key="1">
    <source>
        <dbReference type="EMBL" id="SVB24282.1"/>
    </source>
</evidence>
<dbReference type="EMBL" id="UINC01034051">
    <property type="protein sequence ID" value="SVB24282.1"/>
    <property type="molecule type" value="Genomic_DNA"/>
</dbReference>
<protein>
    <recommendedName>
        <fullName evidence="2">Thiaminase-2/PQQC domain-containing protein</fullName>
    </recommendedName>
</protein>
<reference evidence="1" key="1">
    <citation type="submission" date="2018-05" db="EMBL/GenBank/DDBJ databases">
        <authorList>
            <person name="Lanie J.A."/>
            <person name="Ng W.-L."/>
            <person name="Kazmierczak K.M."/>
            <person name="Andrzejewski T.M."/>
            <person name="Davidsen T.M."/>
            <person name="Wayne K.J."/>
            <person name="Tettelin H."/>
            <person name="Glass J.I."/>
            <person name="Rusch D."/>
            <person name="Podicherti R."/>
            <person name="Tsui H.-C.T."/>
            <person name="Winkler M.E."/>
        </authorList>
    </citation>
    <scope>NUCLEOTIDE SEQUENCE</scope>
</reference>
<name>A0A382CEP1_9ZZZZ</name>
<dbReference type="Gene3D" id="1.20.910.10">
    <property type="entry name" value="Heme oxygenase-like"/>
    <property type="match status" value="1"/>
</dbReference>
<evidence type="ECO:0008006" key="2">
    <source>
        <dbReference type="Google" id="ProtNLM"/>
    </source>
</evidence>
<organism evidence="1">
    <name type="scientific">marine metagenome</name>
    <dbReference type="NCBI Taxonomy" id="408172"/>
    <lineage>
        <taxon>unclassified sequences</taxon>
        <taxon>metagenomes</taxon>
        <taxon>ecological metagenomes</taxon>
    </lineage>
</organism>